<dbReference type="Proteomes" id="UP000028501">
    <property type="component" value="Chromosome"/>
</dbReference>
<evidence type="ECO:0000313" key="2">
    <source>
        <dbReference type="Proteomes" id="UP000028501"/>
    </source>
</evidence>
<dbReference type="InterPro" id="IPR019270">
    <property type="entry name" value="DUF2283"/>
</dbReference>
<dbReference type="KEGG" id="afg:AFULGI_00008880"/>
<accession>A0A075WBB3</accession>
<dbReference type="PANTHER" id="PTHR37029:SF1">
    <property type="entry name" value="SSR1768 PROTEIN"/>
    <property type="match status" value="1"/>
</dbReference>
<dbReference type="Pfam" id="PF10049">
    <property type="entry name" value="DUF2283"/>
    <property type="match status" value="1"/>
</dbReference>
<reference evidence="1 2" key="1">
    <citation type="submission" date="2013-07" db="EMBL/GenBank/DDBJ databases">
        <title>Genome of Archaeoglobus fulgidus.</title>
        <authorList>
            <person name="Fiebig A."/>
            <person name="Birkeland N.-K."/>
        </authorList>
    </citation>
    <scope>NUCLEOTIDE SEQUENCE [LARGE SCALE GENOMIC DNA]</scope>
    <source>
        <strain evidence="1 2">DSM 8774</strain>
    </source>
</reference>
<dbReference type="AlphaFoldDB" id="A0A075WBB3"/>
<dbReference type="RefSeq" id="WP_048095308.1">
    <property type="nucleotide sequence ID" value="NZ_CP006577.1"/>
</dbReference>
<protein>
    <submittedName>
        <fullName evidence="1">Putative small protein</fullName>
    </submittedName>
</protein>
<name>A0A075WBB3_ARCFL</name>
<proteinExistence type="predicted"/>
<evidence type="ECO:0000313" key="1">
    <source>
        <dbReference type="EMBL" id="AIG97680.1"/>
    </source>
</evidence>
<organism evidence="1 2">
    <name type="scientific">Archaeoglobus fulgidus DSM 8774</name>
    <dbReference type="NCBI Taxonomy" id="1344584"/>
    <lineage>
        <taxon>Archaea</taxon>
        <taxon>Methanobacteriati</taxon>
        <taxon>Methanobacteriota</taxon>
        <taxon>Archaeoglobi</taxon>
        <taxon>Archaeoglobales</taxon>
        <taxon>Archaeoglobaceae</taxon>
        <taxon>Archaeoglobus</taxon>
    </lineage>
</organism>
<dbReference type="PANTHER" id="PTHR37029">
    <property type="entry name" value="SSR1768 PROTEIN"/>
    <property type="match status" value="1"/>
</dbReference>
<gene>
    <name evidence="1" type="ORF">AFULGI_00008880</name>
</gene>
<dbReference type="HOGENOM" id="CLU_166740_2_0_2"/>
<sequence>MKVRYDADILYISIEEVEDMDELGEDIFVEYNKERKIMGIEIWQARKYVIPEILKFIKVAKMMG</sequence>
<dbReference type="GeneID" id="24794402"/>
<dbReference type="EMBL" id="CP006577">
    <property type="protein sequence ID" value="AIG97680.1"/>
    <property type="molecule type" value="Genomic_DNA"/>
</dbReference>